<reference evidence="2" key="1">
    <citation type="journal article" date="2023" name="Science">
        <title>Elucidation of the pathway for biosynthesis of saponin adjuvants from the soapbark tree.</title>
        <authorList>
            <person name="Reed J."/>
            <person name="Orme A."/>
            <person name="El-Demerdash A."/>
            <person name="Owen C."/>
            <person name="Martin L.B.B."/>
            <person name="Misra R.C."/>
            <person name="Kikuchi S."/>
            <person name="Rejzek M."/>
            <person name="Martin A.C."/>
            <person name="Harkess A."/>
            <person name="Leebens-Mack J."/>
            <person name="Louveau T."/>
            <person name="Stephenson M.J."/>
            <person name="Osbourn A."/>
        </authorList>
    </citation>
    <scope>NUCLEOTIDE SEQUENCE</scope>
    <source>
        <strain evidence="2">S10</strain>
    </source>
</reference>
<dbReference type="AlphaFoldDB" id="A0AAD7LX66"/>
<name>A0AAD7LX66_QUISA</name>
<organism evidence="2 3">
    <name type="scientific">Quillaja saponaria</name>
    <name type="common">Soap bark tree</name>
    <dbReference type="NCBI Taxonomy" id="32244"/>
    <lineage>
        <taxon>Eukaryota</taxon>
        <taxon>Viridiplantae</taxon>
        <taxon>Streptophyta</taxon>
        <taxon>Embryophyta</taxon>
        <taxon>Tracheophyta</taxon>
        <taxon>Spermatophyta</taxon>
        <taxon>Magnoliopsida</taxon>
        <taxon>eudicotyledons</taxon>
        <taxon>Gunneridae</taxon>
        <taxon>Pentapetalae</taxon>
        <taxon>rosids</taxon>
        <taxon>fabids</taxon>
        <taxon>Fabales</taxon>
        <taxon>Quillajaceae</taxon>
        <taxon>Quillaja</taxon>
    </lineage>
</organism>
<keyword evidence="2" id="KW-0675">Receptor</keyword>
<dbReference type="KEGG" id="qsa:O6P43_015433"/>
<dbReference type="Proteomes" id="UP001163823">
    <property type="component" value="Chromosome 6"/>
</dbReference>
<feature type="region of interest" description="Disordered" evidence="1">
    <location>
        <begin position="62"/>
        <end position="93"/>
    </location>
</feature>
<proteinExistence type="predicted"/>
<dbReference type="EMBL" id="JARAOO010000006">
    <property type="protein sequence ID" value="KAJ7965869.1"/>
    <property type="molecule type" value="Genomic_DNA"/>
</dbReference>
<evidence type="ECO:0000313" key="2">
    <source>
        <dbReference type="EMBL" id="KAJ7965869.1"/>
    </source>
</evidence>
<comment type="caution">
    <text evidence="2">The sequence shown here is derived from an EMBL/GenBank/DDBJ whole genome shotgun (WGS) entry which is preliminary data.</text>
</comment>
<protein>
    <submittedName>
        <fullName evidence="2">Asialoglycoprotein receptor 2 like</fullName>
    </submittedName>
</protein>
<keyword evidence="3" id="KW-1185">Reference proteome</keyword>
<accession>A0AAD7LX66</accession>
<sequence>MERSISEEEGGLLSCWGCLKLKLPWTKKGITRVIKLSKQRCSTYKPVGGFRYDPLSYAQNFDEGWRDDDEDSSTRGFSARYAAATPTKSLGDK</sequence>
<evidence type="ECO:0000256" key="1">
    <source>
        <dbReference type="SAM" id="MobiDB-lite"/>
    </source>
</evidence>
<evidence type="ECO:0000313" key="3">
    <source>
        <dbReference type="Proteomes" id="UP001163823"/>
    </source>
</evidence>
<dbReference type="PANTHER" id="PTHR33168">
    <property type="entry name" value="STRESS INDUCED PROTEIN-RELATED"/>
    <property type="match status" value="1"/>
</dbReference>
<gene>
    <name evidence="2" type="ORF">O6P43_015433</name>
</gene>